<dbReference type="InterPro" id="IPR010710">
    <property type="entry name" value="DUF1289"/>
</dbReference>
<dbReference type="EMBL" id="NWUX01000002">
    <property type="protein sequence ID" value="PCF97133.1"/>
    <property type="molecule type" value="Genomic_DNA"/>
</dbReference>
<gene>
    <name evidence="1" type="ORF">CPA45_05375</name>
</gene>
<dbReference type="Proteomes" id="UP000218677">
    <property type="component" value="Unassembled WGS sequence"/>
</dbReference>
<dbReference type="OrthoDB" id="8911262at2"/>
<organism evidence="1 2">
    <name type="scientific">Vreelandella nigrificans</name>
    <dbReference type="NCBI Taxonomy" id="2042704"/>
    <lineage>
        <taxon>Bacteria</taxon>
        <taxon>Pseudomonadati</taxon>
        <taxon>Pseudomonadota</taxon>
        <taxon>Gammaproteobacteria</taxon>
        <taxon>Oceanospirillales</taxon>
        <taxon>Halomonadaceae</taxon>
        <taxon>Vreelandella</taxon>
    </lineage>
</organism>
<proteinExistence type="predicted"/>
<evidence type="ECO:0000313" key="1">
    <source>
        <dbReference type="EMBL" id="PCF97133.1"/>
    </source>
</evidence>
<name>A0A2A4HSS4_9GAMM</name>
<reference evidence="2" key="1">
    <citation type="submission" date="2017-09" db="EMBL/GenBank/DDBJ databases">
        <authorList>
            <person name="Cho G.-S."/>
            <person name="Oguntoyinbo F.A."/>
            <person name="Cnockaert M."/>
            <person name="Kabisch J."/>
            <person name="Neve H."/>
            <person name="Bockelmann W."/>
            <person name="Wenning M."/>
            <person name="Franz C.M."/>
            <person name="Vandamme P."/>
        </authorList>
    </citation>
    <scope>NUCLEOTIDE SEQUENCE [LARGE SCALE GENOMIC DNA]</scope>
    <source>
        <strain evidence="2">MBT G8648</strain>
    </source>
</reference>
<dbReference type="Pfam" id="PF06945">
    <property type="entry name" value="DUF1289"/>
    <property type="match status" value="1"/>
</dbReference>
<sequence length="73" mass="8183">MSTPARPLSPCIQICQIEPVTSRDQRRACQRRVCKGCGRTLDEIACWGSMTEAEKAPVWDRLEREGYVSSAPT</sequence>
<keyword evidence="2" id="KW-1185">Reference proteome</keyword>
<dbReference type="AlphaFoldDB" id="A0A2A4HSS4"/>
<evidence type="ECO:0000313" key="2">
    <source>
        <dbReference type="Proteomes" id="UP000218677"/>
    </source>
</evidence>
<accession>A0A2A4HSS4</accession>
<dbReference type="RefSeq" id="WP_096650578.1">
    <property type="nucleotide sequence ID" value="NZ_NWUX01000002.1"/>
</dbReference>
<comment type="caution">
    <text evidence="1">The sequence shown here is derived from an EMBL/GenBank/DDBJ whole genome shotgun (WGS) entry which is preliminary data.</text>
</comment>
<protein>
    <submittedName>
        <fullName evidence="1">DUF1289 domain-containing protein</fullName>
    </submittedName>
</protein>